<dbReference type="GO" id="GO:0003677">
    <property type="term" value="F:DNA binding"/>
    <property type="evidence" value="ECO:0007669"/>
    <property type="project" value="TreeGrafter"/>
</dbReference>
<dbReference type="CDD" id="cd08045">
    <property type="entry name" value="HFD_TAF4"/>
    <property type="match status" value="1"/>
</dbReference>
<sequence length="1164" mass="121376">MAAGSDLLDEVFLNTEVDEKVVSDLVGSLESQLAASGHHHQHHKAQEPLRAAGGLLGNHVVSSGSSSSSPSPSPGGVVVGGNANAQTESSNSSKMGLSAPEITKAGAGGVQGGVINHNTRSQTSALDGATTTSTSTTTAAAGGSEVTAAPGTLSQGKSVVISTMATALSTRNGKIGTTTVQTLNGSNVVMNSHHTGGAAFSGTPVTASAPAVAPLVNNGPGSVGKGNTVNAVLPSASNTVIQTSFLNTAASSASSSSPTVISSQPPPSIGTGAPTVTLVRPPIHTAGPTVAAAGAATQNGSNTVINSTISVGSFPAVATATVGSGVSLQTSLVNSQSGSTVPAAPTTQVIKSESPKTIVQAVSQQQTLATGGQPSTTGGNMIIGQTMQAGLSNVAPNPGGIPPAAPGTPTGMAKGAANTVAQSLPRTPTATTSGIRATLTPTVLAPRLPQPPQNPTNIQNFQLPPGMVLVRSENGQLLVIPQQALAQMQAQAHAQSQPQNTLTPRPATPTSAPPVQISTVQAPGTPIIARQVTPTTIIKQVSQAQTTVQPTTTLQRPPVVQPQIVLGGTAQTTTLGTATAVQTGTPQRTVQGTTATSTAATETMENVKKCKNFLSTLIKLASSGKQSSETAANVKELVQNLLDGKIEAEDFTSRLYRELNSSPQPYLVPFLKRSLPALRQLTPDSAAFIQQSQQQQPTTTQAAIATIPSAAVLLSSSVQRTAGKATATVTSTLQQPVISLTQPTQVGVSKQGQSTPLVIQQSQKAGALIRPPQVTLTQTPMVALRQPHSRIMLTTPQIQLNQLQTVPVVKPAVLPGNKAIATVSTQVAAAQKNKLKEPGGGSFRDDDDINDVASMAGVNLSEESARILATNSELVGTLTRSCKDETFLFPAPLQRRILEIGKKHGITEIHPDVVSYVSHATQQRLQNLVEKLSETAQQKNISYKDDERYEQASDVRAQLKFFEQLDQIEKQRKDEQEREILMRAAKSRSRQEDPEQLRLKQKAKEMQQQELAQMRQRDANLTALAAIGPRKKRKVDSPGSGSGTEGSGSSAAVPGSSGVGTTRQFTRQRITRWEETTYFWPKRCPSLPLIVGYVLHRWPSSDRASAELWQRRAITSGVRRLCWACGCGEDFGSSNSLERTLFCECRDDPLAAKGIKGVNKFLLL</sequence>
<gene>
    <name evidence="9" type="primary">TAF4</name>
    <name evidence="9" type="ORF">AV530_017939</name>
</gene>
<proteinExistence type="inferred from homology"/>
<dbReference type="EMBL" id="LSYS01002950">
    <property type="protein sequence ID" value="OPJ84860.1"/>
    <property type="molecule type" value="Genomic_DNA"/>
</dbReference>
<feature type="region of interest" description="Disordered" evidence="7">
    <location>
        <begin position="983"/>
        <end position="1064"/>
    </location>
</feature>
<feature type="region of interest" description="Disordered" evidence="7">
    <location>
        <begin position="252"/>
        <end position="271"/>
    </location>
</feature>
<evidence type="ECO:0000256" key="1">
    <source>
        <dbReference type="ARBA" id="ARBA00004123"/>
    </source>
</evidence>
<evidence type="ECO:0000256" key="4">
    <source>
        <dbReference type="ARBA" id="ARBA00023015"/>
    </source>
</evidence>
<keyword evidence="5" id="KW-0804">Transcription</keyword>
<evidence type="ECO:0000256" key="2">
    <source>
        <dbReference type="ARBA" id="ARBA00006178"/>
    </source>
</evidence>
<evidence type="ECO:0000313" key="10">
    <source>
        <dbReference type="Proteomes" id="UP000190648"/>
    </source>
</evidence>
<dbReference type="FunFam" id="1.10.20.10:FF:000015">
    <property type="entry name" value="Transcription initiation factor TFIID subunit 4B"/>
    <property type="match status" value="1"/>
</dbReference>
<dbReference type="SUPFAM" id="SSF47113">
    <property type="entry name" value="Histone-fold"/>
    <property type="match status" value="1"/>
</dbReference>
<dbReference type="GO" id="GO:0003743">
    <property type="term" value="F:translation initiation factor activity"/>
    <property type="evidence" value="ECO:0007669"/>
    <property type="project" value="UniProtKB-KW"/>
</dbReference>
<dbReference type="Proteomes" id="UP000190648">
    <property type="component" value="Unassembled WGS sequence"/>
</dbReference>
<keyword evidence="6" id="KW-0539">Nucleus</keyword>
<feature type="compositionally biased region" description="Low complexity" evidence="7">
    <location>
        <begin position="490"/>
        <end position="514"/>
    </location>
</feature>
<feature type="compositionally biased region" description="Low complexity" evidence="7">
    <location>
        <begin position="252"/>
        <end position="263"/>
    </location>
</feature>
<dbReference type="FunFam" id="1.20.120.1110:FF:000002">
    <property type="entry name" value="Transcription initiation factor TFIID subunit 4B"/>
    <property type="match status" value="1"/>
</dbReference>
<dbReference type="GO" id="GO:0005669">
    <property type="term" value="C:transcription factor TFIID complex"/>
    <property type="evidence" value="ECO:0007669"/>
    <property type="project" value="InterPro"/>
</dbReference>
<feature type="compositionally biased region" description="Basic and acidic residues" evidence="7">
    <location>
        <begin position="989"/>
        <end position="1007"/>
    </location>
</feature>
<keyword evidence="3" id="KW-0597">Phosphoprotein</keyword>
<organism evidence="9 10">
    <name type="scientific">Patagioenas fasciata monilis</name>
    <dbReference type="NCBI Taxonomy" id="372326"/>
    <lineage>
        <taxon>Eukaryota</taxon>
        <taxon>Metazoa</taxon>
        <taxon>Chordata</taxon>
        <taxon>Craniata</taxon>
        <taxon>Vertebrata</taxon>
        <taxon>Euteleostomi</taxon>
        <taxon>Archelosauria</taxon>
        <taxon>Archosauria</taxon>
        <taxon>Dinosauria</taxon>
        <taxon>Saurischia</taxon>
        <taxon>Theropoda</taxon>
        <taxon>Coelurosauria</taxon>
        <taxon>Aves</taxon>
        <taxon>Neognathae</taxon>
        <taxon>Neoaves</taxon>
        <taxon>Columbimorphae</taxon>
        <taxon>Columbiformes</taxon>
        <taxon>Columbidae</taxon>
        <taxon>Patagioenas</taxon>
    </lineage>
</organism>
<dbReference type="GO" id="GO:0006357">
    <property type="term" value="P:regulation of transcription by RNA polymerase II"/>
    <property type="evidence" value="ECO:0007669"/>
    <property type="project" value="UniProtKB-ARBA"/>
</dbReference>
<dbReference type="Pfam" id="PF07531">
    <property type="entry name" value="TAFH"/>
    <property type="match status" value="1"/>
</dbReference>
<keyword evidence="9" id="KW-0648">Protein biosynthesis</keyword>
<dbReference type="GO" id="GO:0006367">
    <property type="term" value="P:transcription initiation at RNA polymerase II promoter"/>
    <property type="evidence" value="ECO:0007669"/>
    <property type="project" value="TreeGrafter"/>
</dbReference>
<reference evidence="9 10" key="1">
    <citation type="submission" date="2016-02" db="EMBL/GenBank/DDBJ databases">
        <title>Band-tailed pigeon sequencing and assembly.</title>
        <authorList>
            <person name="Soares A.E."/>
            <person name="Novak B.J."/>
            <person name="Rice E.S."/>
            <person name="O'Connell B."/>
            <person name="Chang D."/>
            <person name="Weber S."/>
            <person name="Shapiro B."/>
        </authorList>
    </citation>
    <scope>NUCLEOTIDE SEQUENCE [LARGE SCALE GENOMIC DNA]</scope>
    <source>
        <strain evidence="9">BTP2013</strain>
        <tissue evidence="9">Blood</tissue>
    </source>
</reference>
<evidence type="ECO:0000259" key="8">
    <source>
        <dbReference type="PROSITE" id="PS51119"/>
    </source>
</evidence>
<evidence type="ECO:0000256" key="5">
    <source>
        <dbReference type="ARBA" id="ARBA00023163"/>
    </source>
</evidence>
<dbReference type="InterPro" id="IPR003894">
    <property type="entry name" value="TAFH_NHR1"/>
</dbReference>
<feature type="compositionally biased region" description="Low complexity" evidence="7">
    <location>
        <begin position="60"/>
        <end position="76"/>
    </location>
</feature>
<feature type="compositionally biased region" description="Low complexity" evidence="7">
    <location>
        <begin position="123"/>
        <end position="143"/>
    </location>
</feature>
<dbReference type="InterPro" id="IPR037249">
    <property type="entry name" value="TAFH/NHR1_dom_sf"/>
</dbReference>
<evidence type="ECO:0000256" key="7">
    <source>
        <dbReference type="SAM" id="MobiDB-lite"/>
    </source>
</evidence>
<dbReference type="InterPro" id="IPR045144">
    <property type="entry name" value="TAF4"/>
</dbReference>
<comment type="similarity">
    <text evidence="2">Belongs to the TAF4 family.</text>
</comment>
<keyword evidence="9" id="KW-0396">Initiation factor</keyword>
<dbReference type="PANTHER" id="PTHR15138:SF18">
    <property type="entry name" value="TATA-BOX BINDING PROTEIN ASSOCIATED FACTOR 4"/>
    <property type="match status" value="1"/>
</dbReference>
<dbReference type="GO" id="GO:0016251">
    <property type="term" value="F:RNA polymerase II general transcription initiation factor activity"/>
    <property type="evidence" value="ECO:0007669"/>
    <property type="project" value="TreeGrafter"/>
</dbReference>
<keyword evidence="10" id="KW-1185">Reference proteome</keyword>
<protein>
    <submittedName>
        <fullName evidence="9">Transcription initiation factor TFIID subunit 4</fullName>
    </submittedName>
</protein>
<feature type="compositionally biased region" description="Low complexity" evidence="7">
    <location>
        <begin position="1047"/>
        <end position="1064"/>
    </location>
</feature>
<dbReference type="PROSITE" id="PS51119">
    <property type="entry name" value="TAFH"/>
    <property type="match status" value="1"/>
</dbReference>
<evidence type="ECO:0000256" key="3">
    <source>
        <dbReference type="ARBA" id="ARBA00022553"/>
    </source>
</evidence>
<feature type="region of interest" description="Disordered" evidence="7">
    <location>
        <begin position="490"/>
        <end position="515"/>
    </location>
</feature>
<feature type="region of interest" description="Disordered" evidence="7">
    <location>
        <begin position="56"/>
        <end position="99"/>
    </location>
</feature>
<dbReference type="SMART" id="SM00549">
    <property type="entry name" value="TAFH"/>
    <property type="match status" value="1"/>
</dbReference>
<evidence type="ECO:0000313" key="9">
    <source>
        <dbReference type="EMBL" id="OPJ84860.1"/>
    </source>
</evidence>
<dbReference type="SUPFAM" id="SSF158553">
    <property type="entry name" value="TAFH domain-like"/>
    <property type="match status" value="1"/>
</dbReference>
<comment type="caution">
    <text evidence="9">The sequence shown here is derived from an EMBL/GenBank/DDBJ whole genome shotgun (WGS) entry which is preliminary data.</text>
</comment>
<name>A0A1V4KK83_PATFA</name>
<dbReference type="Pfam" id="PF05236">
    <property type="entry name" value="TAF4"/>
    <property type="match status" value="1"/>
</dbReference>
<feature type="domain" description="TAFH" evidence="8">
    <location>
        <begin position="604"/>
        <end position="701"/>
    </location>
</feature>
<evidence type="ECO:0000256" key="6">
    <source>
        <dbReference type="ARBA" id="ARBA00023242"/>
    </source>
</evidence>
<dbReference type="Gene3D" id="1.20.120.1110">
    <property type="entry name" value="TAFH/NHR1 domain"/>
    <property type="match status" value="1"/>
</dbReference>
<dbReference type="InterPro" id="IPR007900">
    <property type="entry name" value="TAF4_C"/>
</dbReference>
<dbReference type="STRING" id="372326.A0A1V4KK83"/>
<dbReference type="OrthoDB" id="21060at2759"/>
<dbReference type="Gene3D" id="1.10.20.10">
    <property type="entry name" value="Histone, subunit A"/>
    <property type="match status" value="1"/>
</dbReference>
<dbReference type="InterPro" id="IPR009072">
    <property type="entry name" value="Histone-fold"/>
</dbReference>
<dbReference type="AlphaFoldDB" id="A0A1V4KK83"/>
<feature type="region of interest" description="Disordered" evidence="7">
    <location>
        <begin position="121"/>
        <end position="143"/>
    </location>
</feature>
<dbReference type="GO" id="GO:0046982">
    <property type="term" value="F:protein heterodimerization activity"/>
    <property type="evidence" value="ECO:0007669"/>
    <property type="project" value="InterPro"/>
</dbReference>
<accession>A0A1V4KK83</accession>
<feature type="compositionally biased region" description="Polar residues" evidence="7">
    <location>
        <begin position="83"/>
        <end position="95"/>
    </location>
</feature>
<comment type="subcellular location">
    <subcellularLocation>
        <location evidence="1">Nucleus</location>
    </subcellularLocation>
</comment>
<keyword evidence="4" id="KW-0805">Transcription regulation</keyword>
<dbReference type="PANTHER" id="PTHR15138">
    <property type="entry name" value="TRANSCRIPTION INITIATION FACTOR TFIID SUBUNIT 4"/>
    <property type="match status" value="1"/>
</dbReference>